<sequence length="384" mass="43328">MKKSLSVACLSLGLLWPVAALTTDFNQFRQQQQQAFGQFTQDFDQAFAAYQQAFATAFAAYQEELRTQWREPLISDQHRWIEYSADQRSRSVVDFEANQVTIEVEPEAGQSGVEAAMALLVDVLERPVEEAYARDEVTQRAVQAAQLPQESLGASGRQRVLEGVEPEHAEAMLNQAQVQRTTQPAATGGTREVVVLTVPLPEARTSQRAREFMPLIERYAREYQLEPALMLAIMHSESSFNPMARSHIPAFGLMQIVPQSAGRDVSQELYGQQRVFSPSYLYNAENNIRAGAIYLNILNTRYLRHIEHPESRMYAVIAAYNTGAGNVARTFTGGPRSVPQAARVINAMPPQEVYQQLSRQLPYQETRDYLDKVTSRTLAYRQFN</sequence>
<evidence type="ECO:0000256" key="1">
    <source>
        <dbReference type="ARBA" id="ARBA00007734"/>
    </source>
</evidence>
<proteinExistence type="inferred from homology"/>
<gene>
    <name evidence="4" type="ORF">V6U78_02720</name>
</gene>
<organism evidence="4 5">
    <name type="scientific">Marinospirillum alkalitolerans</name>
    <dbReference type="NCBI Taxonomy" id="3123374"/>
    <lineage>
        <taxon>Bacteria</taxon>
        <taxon>Pseudomonadati</taxon>
        <taxon>Pseudomonadota</taxon>
        <taxon>Gammaproteobacteria</taxon>
        <taxon>Oceanospirillales</taxon>
        <taxon>Oceanospirillaceae</taxon>
        <taxon>Marinospirillum</taxon>
    </lineage>
</organism>
<dbReference type="PROSITE" id="PS00922">
    <property type="entry name" value="TRANSGLYCOSYLASE"/>
    <property type="match status" value="1"/>
</dbReference>
<dbReference type="InterPro" id="IPR000189">
    <property type="entry name" value="Transglyc_AS"/>
</dbReference>
<dbReference type="Proteomes" id="UP001621714">
    <property type="component" value="Unassembled WGS sequence"/>
</dbReference>
<dbReference type="EMBL" id="JBANFI010000001">
    <property type="protein sequence ID" value="MFK7159950.1"/>
    <property type="molecule type" value="Genomic_DNA"/>
</dbReference>
<feature type="signal peptide" evidence="2">
    <location>
        <begin position="1"/>
        <end position="20"/>
    </location>
</feature>
<dbReference type="PANTHER" id="PTHR37423">
    <property type="entry name" value="SOLUBLE LYTIC MUREIN TRANSGLYCOSYLASE-RELATED"/>
    <property type="match status" value="1"/>
</dbReference>
<protein>
    <submittedName>
        <fullName evidence="4">Transglycosylase SLT domain-containing protein</fullName>
    </submittedName>
</protein>
<accession>A0ABW8PUM5</accession>
<dbReference type="SUPFAM" id="SSF53955">
    <property type="entry name" value="Lysozyme-like"/>
    <property type="match status" value="1"/>
</dbReference>
<dbReference type="CDD" id="cd16893">
    <property type="entry name" value="LT_MltC_MltE"/>
    <property type="match status" value="1"/>
</dbReference>
<dbReference type="Pfam" id="PF01464">
    <property type="entry name" value="SLT"/>
    <property type="match status" value="1"/>
</dbReference>
<feature type="chain" id="PRO_5045499301" evidence="2">
    <location>
        <begin position="21"/>
        <end position="384"/>
    </location>
</feature>
<evidence type="ECO:0000259" key="3">
    <source>
        <dbReference type="Pfam" id="PF01464"/>
    </source>
</evidence>
<name>A0ABW8PUM5_9GAMM</name>
<dbReference type="RefSeq" id="WP_405336934.1">
    <property type="nucleotide sequence ID" value="NZ_JBANFI010000001.1"/>
</dbReference>
<keyword evidence="2" id="KW-0732">Signal</keyword>
<dbReference type="InterPro" id="IPR008258">
    <property type="entry name" value="Transglycosylase_SLT_dom_1"/>
</dbReference>
<evidence type="ECO:0000313" key="5">
    <source>
        <dbReference type="Proteomes" id="UP001621714"/>
    </source>
</evidence>
<comment type="caution">
    <text evidence="4">The sequence shown here is derived from an EMBL/GenBank/DDBJ whole genome shotgun (WGS) entry which is preliminary data.</text>
</comment>
<dbReference type="InterPro" id="IPR023346">
    <property type="entry name" value="Lysozyme-like_dom_sf"/>
</dbReference>
<dbReference type="PANTHER" id="PTHR37423:SF2">
    <property type="entry name" value="MEMBRANE-BOUND LYTIC MUREIN TRANSGLYCOSYLASE C"/>
    <property type="match status" value="1"/>
</dbReference>
<evidence type="ECO:0000313" key="4">
    <source>
        <dbReference type="EMBL" id="MFK7159950.1"/>
    </source>
</evidence>
<feature type="domain" description="Transglycosylase SLT" evidence="3">
    <location>
        <begin position="215"/>
        <end position="331"/>
    </location>
</feature>
<evidence type="ECO:0000256" key="2">
    <source>
        <dbReference type="SAM" id="SignalP"/>
    </source>
</evidence>
<keyword evidence="5" id="KW-1185">Reference proteome</keyword>
<dbReference type="Gene3D" id="1.10.530.10">
    <property type="match status" value="1"/>
</dbReference>
<reference evidence="4 5" key="1">
    <citation type="submission" date="2024-02" db="EMBL/GenBank/DDBJ databases">
        <title>Marinospirillum sp. MEB 164 isolated from Lonar lake sediment.</title>
        <authorList>
            <person name="Joshi A."/>
            <person name="Thite S."/>
        </authorList>
    </citation>
    <scope>NUCLEOTIDE SEQUENCE [LARGE SCALE GENOMIC DNA]</scope>
    <source>
        <strain evidence="4 5">MEB164</strain>
    </source>
</reference>
<comment type="similarity">
    <text evidence="1">Belongs to the transglycosylase Slt family.</text>
</comment>